<dbReference type="Proteomes" id="UP000178636">
    <property type="component" value="Unassembled WGS sequence"/>
</dbReference>
<name>A0A1G2DD08_9BACT</name>
<comment type="caution">
    <text evidence="1">The sequence shown here is derived from an EMBL/GenBank/DDBJ whole genome shotgun (WGS) entry which is preliminary data.</text>
</comment>
<dbReference type="EMBL" id="MHLO01000033">
    <property type="protein sequence ID" value="OGZ11514.1"/>
    <property type="molecule type" value="Genomic_DNA"/>
</dbReference>
<proteinExistence type="predicted"/>
<accession>A0A1G2DD08</accession>
<organism evidence="1 2">
    <name type="scientific">Candidatus Lloydbacteria bacterium RIFCSPHIGHO2_02_FULL_54_17</name>
    <dbReference type="NCBI Taxonomy" id="1798664"/>
    <lineage>
        <taxon>Bacteria</taxon>
        <taxon>Candidatus Lloydiibacteriota</taxon>
    </lineage>
</organism>
<protein>
    <submittedName>
        <fullName evidence="1">Uncharacterized protein</fullName>
    </submittedName>
</protein>
<dbReference type="AlphaFoldDB" id="A0A1G2DD08"/>
<sequence>MKEKRFYLIGTRTNDRTALPHELRHALYYLNAGYRREVNDVLRQFPAPSFKRRLQKMGYGENVIADEKQAYALTGWPSELSVTKKMATLKKALREVEERYLHLLPPQDPPL</sequence>
<reference evidence="1 2" key="1">
    <citation type="journal article" date="2016" name="Nat. Commun.">
        <title>Thousands of microbial genomes shed light on interconnected biogeochemical processes in an aquifer system.</title>
        <authorList>
            <person name="Anantharaman K."/>
            <person name="Brown C.T."/>
            <person name="Hug L.A."/>
            <person name="Sharon I."/>
            <person name="Castelle C.J."/>
            <person name="Probst A.J."/>
            <person name="Thomas B.C."/>
            <person name="Singh A."/>
            <person name="Wilkins M.J."/>
            <person name="Karaoz U."/>
            <person name="Brodie E.L."/>
            <person name="Williams K.H."/>
            <person name="Hubbard S.S."/>
            <person name="Banfield J.F."/>
        </authorList>
    </citation>
    <scope>NUCLEOTIDE SEQUENCE [LARGE SCALE GENOMIC DNA]</scope>
</reference>
<evidence type="ECO:0000313" key="2">
    <source>
        <dbReference type="Proteomes" id="UP000178636"/>
    </source>
</evidence>
<gene>
    <name evidence="1" type="ORF">A3C93_01205</name>
</gene>
<evidence type="ECO:0000313" key="1">
    <source>
        <dbReference type="EMBL" id="OGZ11514.1"/>
    </source>
</evidence>